<reference evidence="9" key="1">
    <citation type="journal article" date="2006" name="PLoS Biol.">
        <title>Macronuclear genome sequence of the ciliate Tetrahymena thermophila, a model eukaryote.</title>
        <authorList>
            <person name="Eisen J.A."/>
            <person name="Coyne R.S."/>
            <person name="Wu M."/>
            <person name="Wu D."/>
            <person name="Thiagarajan M."/>
            <person name="Wortman J.R."/>
            <person name="Badger J.H."/>
            <person name="Ren Q."/>
            <person name="Amedeo P."/>
            <person name="Jones K.M."/>
            <person name="Tallon L.J."/>
            <person name="Delcher A.L."/>
            <person name="Salzberg S.L."/>
            <person name="Silva J.C."/>
            <person name="Haas B.J."/>
            <person name="Majoros W.H."/>
            <person name="Farzad M."/>
            <person name="Carlton J.M."/>
            <person name="Smith R.K. Jr."/>
            <person name="Garg J."/>
            <person name="Pearlman R.E."/>
            <person name="Karrer K.M."/>
            <person name="Sun L."/>
            <person name="Manning G."/>
            <person name="Elde N.C."/>
            <person name="Turkewitz A.P."/>
            <person name="Asai D.J."/>
            <person name="Wilkes D.E."/>
            <person name="Wang Y."/>
            <person name="Cai H."/>
            <person name="Collins K."/>
            <person name="Stewart B.A."/>
            <person name="Lee S.R."/>
            <person name="Wilamowska K."/>
            <person name="Weinberg Z."/>
            <person name="Ruzzo W.L."/>
            <person name="Wloga D."/>
            <person name="Gaertig J."/>
            <person name="Frankel J."/>
            <person name="Tsao C.-C."/>
            <person name="Gorovsky M.A."/>
            <person name="Keeling P.J."/>
            <person name="Waller R.F."/>
            <person name="Patron N.J."/>
            <person name="Cherry J.M."/>
            <person name="Stover N.A."/>
            <person name="Krieger C.J."/>
            <person name="del Toro C."/>
            <person name="Ryder H.F."/>
            <person name="Williamson S.C."/>
            <person name="Barbeau R.A."/>
            <person name="Hamilton E.P."/>
            <person name="Orias E."/>
        </authorList>
    </citation>
    <scope>NUCLEOTIDE SEQUENCE [LARGE SCALE GENOMIC DNA]</scope>
    <source>
        <strain evidence="9">SB210</strain>
    </source>
</reference>
<evidence type="ECO:0000256" key="2">
    <source>
        <dbReference type="ARBA" id="ARBA00022801"/>
    </source>
</evidence>
<dbReference type="GeneID" id="7843710"/>
<keyword evidence="9" id="KW-1185">Reference proteome</keyword>
<feature type="chain" id="PRO_5004201263" evidence="5">
    <location>
        <begin position="20"/>
        <end position="510"/>
    </location>
</feature>
<dbReference type="Proteomes" id="UP000009168">
    <property type="component" value="Unassembled WGS sequence"/>
</dbReference>
<evidence type="ECO:0000256" key="3">
    <source>
        <dbReference type="ARBA" id="ARBA00023295"/>
    </source>
</evidence>
<dbReference type="GO" id="GO:0000272">
    <property type="term" value="P:polysaccharide catabolic process"/>
    <property type="evidence" value="ECO:0007669"/>
    <property type="project" value="InterPro"/>
</dbReference>
<dbReference type="AlphaFoldDB" id="Q231G7"/>
<dbReference type="InterPro" id="IPR018087">
    <property type="entry name" value="Glyco_hydro_5_CS"/>
</dbReference>
<dbReference type="InterPro" id="IPR017853">
    <property type="entry name" value="GH"/>
</dbReference>
<sequence>MKFFSHMMLCLFFIGGALAINNISVNLETLNFKDQYNRTRIFHGQNVVVKEYPYYPMLDVYNTSMSFVEKDAQDLKKWGQNVIRLYMSWEGFEPERQNYNYEYLAKLKEIILLCQKYDIYVFLDAHQDLYSRFFCGEGMPDWTIMNNTNHTFPAPFKNVQLRRDDEGAPLIEDCLKVGFFEYYFTKDASQQGENLFLNYNGLADDFAAMWGKVASYFASQGDEITHLLGYEIINEPFGVSPYNHFVDWLFGGRQNNKYLLPFYKKVSQKMRESDPKRLVFYETALFDFLGGGFESNLGTPEYEVLSYHIYCGVNNSQGDPSSSILCHILDTTFINAKEKNIKSMKVGGFLTEFGALTNSTKSSDELDFVLNKADKHLRSWAHWQYKGYGDITTQSDSDSEGFFDSNGNLQSNKVKHLSRPFAYAICSQGGEIISEFNPSKVTYELSYLSGNCAEQQTEIYLSEEFWFTNKKIVKAENVQDLVAIDGQPKGYYKVVPLNQNKQVHLVIKNK</sequence>
<evidence type="ECO:0000259" key="6">
    <source>
        <dbReference type="Pfam" id="PF00150"/>
    </source>
</evidence>
<evidence type="ECO:0000256" key="1">
    <source>
        <dbReference type="ARBA" id="ARBA00005641"/>
    </source>
</evidence>
<dbReference type="SUPFAM" id="SSF51445">
    <property type="entry name" value="(Trans)glycosidases"/>
    <property type="match status" value="1"/>
</dbReference>
<dbReference type="PANTHER" id="PTHR31308">
    <property type="match status" value="1"/>
</dbReference>
<protein>
    <submittedName>
        <fullName evidence="8">Glycosyl hydrolase family cellulase</fullName>
    </submittedName>
</protein>
<dbReference type="Pfam" id="PF18564">
    <property type="entry name" value="Glyco_hydro_5_C"/>
    <property type="match status" value="1"/>
</dbReference>
<gene>
    <name evidence="8" type="ORF">TTHERM_00429930</name>
</gene>
<dbReference type="PROSITE" id="PS00659">
    <property type="entry name" value="GLYCOSYL_HYDROL_F5"/>
    <property type="match status" value="1"/>
</dbReference>
<dbReference type="Gene3D" id="2.60.40.1180">
    <property type="entry name" value="Golgi alpha-mannosidase II"/>
    <property type="match status" value="1"/>
</dbReference>
<dbReference type="InterPro" id="IPR001547">
    <property type="entry name" value="Glyco_hydro_5"/>
</dbReference>
<evidence type="ECO:0000313" key="8">
    <source>
        <dbReference type="EMBL" id="EAR91072.1"/>
    </source>
</evidence>
<evidence type="ECO:0000313" key="9">
    <source>
        <dbReference type="Proteomes" id="UP000009168"/>
    </source>
</evidence>
<dbReference type="Pfam" id="PF00150">
    <property type="entry name" value="Cellulase"/>
    <property type="match status" value="1"/>
</dbReference>
<organism evidence="8 9">
    <name type="scientific">Tetrahymena thermophila (strain SB210)</name>
    <dbReference type="NCBI Taxonomy" id="312017"/>
    <lineage>
        <taxon>Eukaryota</taxon>
        <taxon>Sar</taxon>
        <taxon>Alveolata</taxon>
        <taxon>Ciliophora</taxon>
        <taxon>Intramacronucleata</taxon>
        <taxon>Oligohymenophorea</taxon>
        <taxon>Hymenostomatida</taxon>
        <taxon>Tetrahymenina</taxon>
        <taxon>Tetrahymenidae</taxon>
        <taxon>Tetrahymena</taxon>
    </lineage>
</organism>
<dbReference type="KEGG" id="tet:TTHERM_00429930"/>
<dbReference type="Gene3D" id="3.20.20.80">
    <property type="entry name" value="Glycosidases"/>
    <property type="match status" value="1"/>
</dbReference>
<dbReference type="PANTHER" id="PTHR31308:SF3">
    <property type="entry name" value="ENDOGLYCOCERAMIDASE"/>
    <property type="match status" value="1"/>
</dbReference>
<comment type="similarity">
    <text evidence="1 4">Belongs to the glycosyl hydrolase 5 (cellulase A) family.</text>
</comment>
<dbReference type="RefSeq" id="XP_001011317.1">
    <property type="nucleotide sequence ID" value="XM_001011317.3"/>
</dbReference>
<dbReference type="OMA" id="WSLSYTS"/>
<dbReference type="eggNOG" id="ENOG502QPU8">
    <property type="taxonomic scope" value="Eukaryota"/>
</dbReference>
<evidence type="ECO:0000256" key="5">
    <source>
        <dbReference type="SAM" id="SignalP"/>
    </source>
</evidence>
<keyword evidence="5" id="KW-0732">Signal</keyword>
<proteinExistence type="inferred from homology"/>
<keyword evidence="3 4" id="KW-0326">Glycosidase</keyword>
<dbReference type="HOGENOM" id="CLU_027657_0_0_1"/>
<accession>Q231G7</accession>
<dbReference type="InterPro" id="IPR041036">
    <property type="entry name" value="GH5_C"/>
</dbReference>
<dbReference type="GO" id="GO:0004553">
    <property type="term" value="F:hydrolase activity, hydrolyzing O-glycosyl compounds"/>
    <property type="evidence" value="ECO:0007669"/>
    <property type="project" value="InterPro"/>
</dbReference>
<feature type="domain" description="Glycoside hydrolase family 5" evidence="6">
    <location>
        <begin position="69"/>
        <end position="387"/>
    </location>
</feature>
<evidence type="ECO:0000259" key="7">
    <source>
        <dbReference type="Pfam" id="PF18564"/>
    </source>
</evidence>
<name>Q231G7_TETTS</name>
<dbReference type="OrthoDB" id="1887033at2759"/>
<evidence type="ECO:0000256" key="4">
    <source>
        <dbReference type="RuleBase" id="RU361153"/>
    </source>
</evidence>
<dbReference type="InterPro" id="IPR052066">
    <property type="entry name" value="Glycosphingolipid_Hydrolases"/>
</dbReference>
<keyword evidence="2 4" id="KW-0378">Hydrolase</keyword>
<dbReference type="STRING" id="312017.Q231G7"/>
<dbReference type="EMBL" id="GG662532">
    <property type="protein sequence ID" value="EAR91072.1"/>
    <property type="molecule type" value="Genomic_DNA"/>
</dbReference>
<dbReference type="InterPro" id="IPR013780">
    <property type="entry name" value="Glyco_hydro_b"/>
</dbReference>
<feature type="domain" description="Glycoside hydrolase family 5 C-terminal" evidence="7">
    <location>
        <begin position="419"/>
        <end position="478"/>
    </location>
</feature>
<feature type="signal peptide" evidence="5">
    <location>
        <begin position="1"/>
        <end position="19"/>
    </location>
</feature>
<dbReference type="InParanoid" id="Q231G7"/>